<accession>A0A2S5TI29</accession>
<dbReference type="PANTHER" id="PTHR34582:SF6">
    <property type="entry name" value="UPF0702 TRANSMEMBRANE PROTEIN YCAP"/>
    <property type="match status" value="1"/>
</dbReference>
<dbReference type="Pfam" id="PF04239">
    <property type="entry name" value="DUF421"/>
    <property type="match status" value="1"/>
</dbReference>
<gene>
    <name evidence="9" type="ORF">C3942_07635</name>
</gene>
<evidence type="ECO:0000259" key="8">
    <source>
        <dbReference type="Pfam" id="PF04239"/>
    </source>
</evidence>
<evidence type="ECO:0000313" key="10">
    <source>
        <dbReference type="Proteomes" id="UP000238220"/>
    </source>
</evidence>
<dbReference type="RefSeq" id="WP_104229782.1">
    <property type="nucleotide sequence ID" value="NZ_PSNW01000003.1"/>
</dbReference>
<comment type="similarity">
    <text evidence="2">Belongs to the UPF0702 family.</text>
</comment>
<proteinExistence type="inferred from homology"/>
<evidence type="ECO:0000256" key="6">
    <source>
        <dbReference type="ARBA" id="ARBA00023136"/>
    </source>
</evidence>
<dbReference type="PANTHER" id="PTHR34582">
    <property type="entry name" value="UPF0702 TRANSMEMBRANE PROTEIN YCAP"/>
    <property type="match status" value="1"/>
</dbReference>
<dbReference type="Proteomes" id="UP000238220">
    <property type="component" value="Unassembled WGS sequence"/>
</dbReference>
<dbReference type="InterPro" id="IPR007353">
    <property type="entry name" value="DUF421"/>
</dbReference>
<keyword evidence="4 7" id="KW-0812">Transmembrane</keyword>
<keyword evidence="3" id="KW-1003">Cell membrane</keyword>
<dbReference type="AlphaFoldDB" id="A0A2S5TI29"/>
<evidence type="ECO:0000256" key="4">
    <source>
        <dbReference type="ARBA" id="ARBA00022692"/>
    </source>
</evidence>
<dbReference type="EMBL" id="PSNW01000003">
    <property type="protein sequence ID" value="PPE74625.1"/>
    <property type="molecule type" value="Genomic_DNA"/>
</dbReference>
<evidence type="ECO:0000256" key="2">
    <source>
        <dbReference type="ARBA" id="ARBA00006448"/>
    </source>
</evidence>
<evidence type="ECO:0000256" key="1">
    <source>
        <dbReference type="ARBA" id="ARBA00004651"/>
    </source>
</evidence>
<comment type="subcellular location">
    <subcellularLocation>
        <location evidence="1">Cell membrane</location>
        <topology evidence="1">Multi-pass membrane protein</topology>
    </subcellularLocation>
</comment>
<evidence type="ECO:0000313" key="9">
    <source>
        <dbReference type="EMBL" id="PPE74625.1"/>
    </source>
</evidence>
<evidence type="ECO:0000256" key="3">
    <source>
        <dbReference type="ARBA" id="ARBA00022475"/>
    </source>
</evidence>
<dbReference type="OrthoDB" id="6538282at2"/>
<dbReference type="GO" id="GO:0005886">
    <property type="term" value="C:plasma membrane"/>
    <property type="evidence" value="ECO:0007669"/>
    <property type="project" value="UniProtKB-SubCell"/>
</dbReference>
<sequence>MFEALLQTDLRGMFLPDVSLLEIFLRGTLIYLGLFVLLRWFRRPTGQLGIADVLLITLLADASQNAMSGPYESVSSGIGLVLTIMFWDQVIDRLSYRWPRLAHWTQPPPVELIADGVVHEENLERHHISRDELRCHLRQHGVDDFAAVHRCFLENTGHISVLKRDGGDT</sequence>
<dbReference type="InterPro" id="IPR023090">
    <property type="entry name" value="UPF0702_alpha/beta_dom_sf"/>
</dbReference>
<keyword evidence="10" id="KW-1185">Reference proteome</keyword>
<organism evidence="9 10">
    <name type="scientific">Solimonas fluminis</name>
    <dbReference type="NCBI Taxonomy" id="2086571"/>
    <lineage>
        <taxon>Bacteria</taxon>
        <taxon>Pseudomonadati</taxon>
        <taxon>Pseudomonadota</taxon>
        <taxon>Gammaproteobacteria</taxon>
        <taxon>Nevskiales</taxon>
        <taxon>Nevskiaceae</taxon>
        <taxon>Solimonas</taxon>
    </lineage>
</organism>
<reference evidence="9 10" key="1">
    <citation type="submission" date="2018-02" db="EMBL/GenBank/DDBJ databases">
        <title>Genome sequencing of Solimonas sp. HR-BB.</title>
        <authorList>
            <person name="Lee Y."/>
            <person name="Jeon C.O."/>
        </authorList>
    </citation>
    <scope>NUCLEOTIDE SEQUENCE [LARGE SCALE GENOMIC DNA]</scope>
    <source>
        <strain evidence="9 10">HR-BB</strain>
    </source>
</reference>
<protein>
    <submittedName>
        <fullName evidence="9">DUF421 domain-containing protein</fullName>
    </submittedName>
</protein>
<keyword evidence="6 7" id="KW-0472">Membrane</keyword>
<evidence type="ECO:0000256" key="7">
    <source>
        <dbReference type="SAM" id="Phobius"/>
    </source>
</evidence>
<evidence type="ECO:0000256" key="5">
    <source>
        <dbReference type="ARBA" id="ARBA00022989"/>
    </source>
</evidence>
<name>A0A2S5TI29_9GAMM</name>
<feature type="domain" description="YetF C-terminal" evidence="8">
    <location>
        <begin position="98"/>
        <end position="165"/>
    </location>
</feature>
<comment type="caution">
    <text evidence="9">The sequence shown here is derived from an EMBL/GenBank/DDBJ whole genome shotgun (WGS) entry which is preliminary data.</text>
</comment>
<feature type="transmembrane region" description="Helical" evidence="7">
    <location>
        <begin position="23"/>
        <end position="41"/>
    </location>
</feature>
<dbReference type="Gene3D" id="3.30.240.20">
    <property type="entry name" value="bsu07140 like domains"/>
    <property type="match status" value="1"/>
</dbReference>
<keyword evidence="5 7" id="KW-1133">Transmembrane helix</keyword>